<reference evidence="1 2" key="1">
    <citation type="submission" date="2018-11" db="EMBL/GenBank/DDBJ databases">
        <title>Complete genome sequence of Paenibacillus baekrokdamisoli strain KCTC 33723.</title>
        <authorList>
            <person name="Kang S.W."/>
            <person name="Lee K.C."/>
            <person name="Kim K.K."/>
            <person name="Kim J.S."/>
            <person name="Kim D.S."/>
            <person name="Ko S.H."/>
            <person name="Yang S.H."/>
            <person name="Lee J.S."/>
        </authorList>
    </citation>
    <scope>NUCLEOTIDE SEQUENCE [LARGE SCALE GENOMIC DNA]</scope>
    <source>
        <strain evidence="1 2">KCTC 33723</strain>
    </source>
</reference>
<dbReference type="Pfam" id="PF14871">
    <property type="entry name" value="GHL6"/>
    <property type="match status" value="1"/>
</dbReference>
<dbReference type="Gene3D" id="3.20.20.80">
    <property type="entry name" value="Glycosidases"/>
    <property type="match status" value="1"/>
</dbReference>
<dbReference type="RefSeq" id="WP_125663141.1">
    <property type="nucleotide sequence ID" value="NZ_AP019308.1"/>
</dbReference>
<dbReference type="Gene3D" id="3.40.50.880">
    <property type="match status" value="1"/>
</dbReference>
<dbReference type="OrthoDB" id="9780891at2"/>
<dbReference type="AlphaFoldDB" id="A0A3G9IXD7"/>
<dbReference type="EMBL" id="AP019308">
    <property type="protein sequence ID" value="BBH23540.1"/>
    <property type="molecule type" value="Genomic_DNA"/>
</dbReference>
<name>A0A3G9IXD7_9BACL</name>
<dbReference type="InterPro" id="IPR029062">
    <property type="entry name" value="Class_I_gatase-like"/>
</dbReference>
<dbReference type="Proteomes" id="UP000275368">
    <property type="component" value="Chromosome"/>
</dbReference>
<gene>
    <name evidence="1" type="ORF">Back11_48850</name>
</gene>
<dbReference type="KEGG" id="pbk:Back11_48850"/>
<dbReference type="SUPFAM" id="SSF51445">
    <property type="entry name" value="(Trans)glycosidases"/>
    <property type="match status" value="1"/>
</dbReference>
<evidence type="ECO:0000313" key="2">
    <source>
        <dbReference type="Proteomes" id="UP000275368"/>
    </source>
</evidence>
<dbReference type="InterPro" id="IPR017853">
    <property type="entry name" value="GH"/>
</dbReference>
<keyword evidence="2" id="KW-1185">Reference proteome</keyword>
<proteinExistence type="predicted"/>
<dbReference type="SUPFAM" id="SSF52317">
    <property type="entry name" value="Class I glutamine amidotransferase-like"/>
    <property type="match status" value="1"/>
</dbReference>
<sequence length="652" mass="74441">MRFRQIHLDFHNHGSVKIGERFSKHQFQEMLRLGHVDSINLFAKCFHGWAYYDTEKFDKHPGLTFDLLGEMIEAAHEIGVKTPVYINVGLSENLALKHPEWLARDENEKTFYDVGFKEPGLHTFCFNSPYLEHILQLTEEVVAKYDADGLFLDIVYPKACYCHICRAQLLEEGKDPFNKADNMELAERVYANYTKQLNERVWMIKPNLDIFHNSGIRAGRRDMIAMNNHLEVESLPSGGWGYDYFPISARYFQQMNKRLVGMTGRFHMNWGEFGGYKHTNAIRFESALCLAHGTLCSVGDHLHPDGMMDPIVYKMVGEAYREVEAKEPWCMDVENVADVAILSLESTAPEHARMGLSDTGAYRILQEGNILFNIVDLESDFSSYKVIILPDRVRITETLGDKLRIYVQQGGRIFATGESGLNVTGDAFALDLGVEWVSVNPFRPDFYKPNEPLPSFGEGSFVFYSQGQKVSLKGGTELGYREDPYFNRSLHAYYFTHTPNSRNNAGPGLIESGNGIYLAWDAFEDYAENGSLFVKEVVLFALNRLLGDQKILSTNLPAQGVVSVQHQKKESRYINHLLYAFPVKRGKDKEVIEDITPLYQIDVKLQLSETVRRVYTVPQQEELAFSQTGNSIQYQVPVIDCHQMIAIEYDEL</sequence>
<accession>A0A3G9IXD7</accession>
<dbReference type="CDD" id="cd03143">
    <property type="entry name" value="A4_beta-galactosidase_middle_domain"/>
    <property type="match status" value="1"/>
</dbReference>
<dbReference type="InterPro" id="IPR028212">
    <property type="entry name" value="GHL6"/>
</dbReference>
<dbReference type="GO" id="GO:0005975">
    <property type="term" value="P:carbohydrate metabolic process"/>
    <property type="evidence" value="ECO:0007669"/>
    <property type="project" value="InterPro"/>
</dbReference>
<dbReference type="Pfam" id="PF08532">
    <property type="entry name" value="Glyco_hydro_42M"/>
    <property type="match status" value="1"/>
</dbReference>
<evidence type="ECO:0000313" key="1">
    <source>
        <dbReference type="EMBL" id="BBH23540.1"/>
    </source>
</evidence>
<protein>
    <submittedName>
        <fullName evidence="1">Uncharacterized protein</fullName>
    </submittedName>
</protein>
<dbReference type="GO" id="GO:0004565">
    <property type="term" value="F:beta-galactosidase activity"/>
    <property type="evidence" value="ECO:0007669"/>
    <property type="project" value="InterPro"/>
</dbReference>
<dbReference type="InterPro" id="IPR013738">
    <property type="entry name" value="Beta_galactosidase_Trimer"/>
</dbReference>
<organism evidence="1 2">
    <name type="scientific">Paenibacillus baekrokdamisoli</name>
    <dbReference type="NCBI Taxonomy" id="1712516"/>
    <lineage>
        <taxon>Bacteria</taxon>
        <taxon>Bacillati</taxon>
        <taxon>Bacillota</taxon>
        <taxon>Bacilli</taxon>
        <taxon>Bacillales</taxon>
        <taxon>Paenibacillaceae</taxon>
        <taxon>Paenibacillus</taxon>
    </lineage>
</organism>